<keyword evidence="3" id="KW-1185">Reference proteome</keyword>
<protein>
    <submittedName>
        <fullName evidence="2">Uncharacterized protein</fullName>
    </submittedName>
</protein>
<dbReference type="EMBL" id="JAEDAM010000096">
    <property type="protein sequence ID" value="MBS8122429.1"/>
    <property type="molecule type" value="Genomic_DNA"/>
</dbReference>
<name>A0ABS5QN03_9BACT</name>
<evidence type="ECO:0000313" key="2">
    <source>
        <dbReference type="EMBL" id="MBS8122429.1"/>
    </source>
</evidence>
<evidence type="ECO:0000256" key="1">
    <source>
        <dbReference type="SAM" id="Phobius"/>
    </source>
</evidence>
<keyword evidence="1" id="KW-0472">Membrane</keyword>
<sequence length="124" mass="14973">MKKKINKNFKTKVNNLFKLIKKNKIFKYCWKTHYIFRICIGIIILLFGIFAYLTPTPFATLILFLGLALIFPIKKIKSNFLYIINKTYIKHYIISIYLNYKYKNISKKNIKLIERPKIKFNKKI</sequence>
<keyword evidence="1" id="KW-0812">Transmembrane</keyword>
<dbReference type="Proteomes" id="UP000680365">
    <property type="component" value="Unassembled WGS sequence"/>
</dbReference>
<accession>A0ABS5QN03</accession>
<comment type="caution">
    <text evidence="2">The sequence shown here is derived from an EMBL/GenBank/DDBJ whole genome shotgun (WGS) entry which is preliminary data.</text>
</comment>
<evidence type="ECO:0000313" key="3">
    <source>
        <dbReference type="Proteomes" id="UP000680365"/>
    </source>
</evidence>
<feature type="transmembrane region" description="Helical" evidence="1">
    <location>
        <begin position="58"/>
        <end position="76"/>
    </location>
</feature>
<keyword evidence="1" id="KW-1133">Transmembrane helix</keyword>
<proteinExistence type="predicted"/>
<gene>
    <name evidence="2" type="ORF">VAMP_18n118</name>
</gene>
<organism evidence="2 3">
    <name type="scientific">Candidatus Vampirococcus lugosii</name>
    <dbReference type="NCBI Taxonomy" id="2789015"/>
    <lineage>
        <taxon>Bacteria</taxon>
        <taxon>Candidatus Absconditibacteriota</taxon>
        <taxon>Vampirococcus</taxon>
    </lineage>
</organism>
<reference evidence="2 3" key="1">
    <citation type="journal article" date="2021" name="Nat. Commun.">
        <title>Reductive evolution and unique predatory mode in the CPR bacterium Vampirococcus lugosii.</title>
        <authorList>
            <person name="Moreira D."/>
            <person name="Zivanovic Y."/>
            <person name="Lopez-Archilla A.I."/>
            <person name="Iniesto M."/>
            <person name="Lopez-Garcia P."/>
        </authorList>
    </citation>
    <scope>NUCLEOTIDE SEQUENCE [LARGE SCALE GENOMIC DNA]</scope>
    <source>
        <strain evidence="2">Chiprana</strain>
    </source>
</reference>
<feature type="transmembrane region" description="Helical" evidence="1">
    <location>
        <begin position="34"/>
        <end position="52"/>
    </location>
</feature>